<proteinExistence type="predicted"/>
<gene>
    <name evidence="1" type="ORF">T12_2322</name>
</gene>
<protein>
    <submittedName>
        <fullName evidence="1">Uncharacterized protein</fullName>
    </submittedName>
</protein>
<accession>A0A0V0YVF7</accession>
<dbReference type="AlphaFoldDB" id="A0A0V0YVF7"/>
<reference evidence="1 2" key="1">
    <citation type="submission" date="2015-01" db="EMBL/GenBank/DDBJ databases">
        <title>Evolution of Trichinella species and genotypes.</title>
        <authorList>
            <person name="Korhonen P.K."/>
            <person name="Edoardo P."/>
            <person name="Giuseppe L.R."/>
            <person name="Gasser R.B."/>
        </authorList>
    </citation>
    <scope>NUCLEOTIDE SEQUENCE [LARGE SCALE GENOMIC DNA]</scope>
    <source>
        <strain evidence="1">ISS2496</strain>
    </source>
</reference>
<dbReference type="Proteomes" id="UP000054783">
    <property type="component" value="Unassembled WGS sequence"/>
</dbReference>
<evidence type="ECO:0000313" key="1">
    <source>
        <dbReference type="EMBL" id="KRY04176.1"/>
    </source>
</evidence>
<dbReference type="EMBL" id="JYDQ01002151">
    <property type="protein sequence ID" value="KRY04176.1"/>
    <property type="molecule type" value="Genomic_DNA"/>
</dbReference>
<keyword evidence="2" id="KW-1185">Reference proteome</keyword>
<organism evidence="1 2">
    <name type="scientific">Trichinella patagoniensis</name>
    <dbReference type="NCBI Taxonomy" id="990121"/>
    <lineage>
        <taxon>Eukaryota</taxon>
        <taxon>Metazoa</taxon>
        <taxon>Ecdysozoa</taxon>
        <taxon>Nematoda</taxon>
        <taxon>Enoplea</taxon>
        <taxon>Dorylaimia</taxon>
        <taxon>Trichinellida</taxon>
        <taxon>Trichinellidae</taxon>
        <taxon>Trichinella</taxon>
    </lineage>
</organism>
<name>A0A0V0YVF7_9BILA</name>
<evidence type="ECO:0000313" key="2">
    <source>
        <dbReference type="Proteomes" id="UP000054783"/>
    </source>
</evidence>
<sequence>MSIQSFKKNNEQKSGILVSNSETDFSSYLTPVMNSENVQRCTNWHKPVFSALELLAEDEV</sequence>
<comment type="caution">
    <text evidence="1">The sequence shown here is derived from an EMBL/GenBank/DDBJ whole genome shotgun (WGS) entry which is preliminary data.</text>
</comment>